<feature type="transmembrane region" description="Helical" evidence="1">
    <location>
        <begin position="130"/>
        <end position="150"/>
    </location>
</feature>
<evidence type="ECO:0000313" key="2">
    <source>
        <dbReference type="EMBL" id="PZX39290.1"/>
    </source>
</evidence>
<accession>A0ABX5PWW2</accession>
<proteinExistence type="predicted"/>
<comment type="caution">
    <text evidence="2">The sequence shown here is derived from an EMBL/GenBank/DDBJ whole genome shotgun (WGS) entry which is preliminary data.</text>
</comment>
<evidence type="ECO:0000256" key="1">
    <source>
        <dbReference type="SAM" id="Phobius"/>
    </source>
</evidence>
<dbReference type="Pfam" id="PF10067">
    <property type="entry name" value="DUF2306"/>
    <property type="match status" value="1"/>
</dbReference>
<keyword evidence="3" id="KW-1185">Reference proteome</keyword>
<dbReference type="EMBL" id="QKZR01000004">
    <property type="protein sequence ID" value="PZX39290.1"/>
    <property type="molecule type" value="Genomic_DNA"/>
</dbReference>
<dbReference type="RefSeq" id="WP_015364071.1">
    <property type="nucleotide sequence ID" value="NZ_QKZR01000004.1"/>
</dbReference>
<feature type="transmembrane region" description="Helical" evidence="1">
    <location>
        <begin position="6"/>
        <end position="28"/>
    </location>
</feature>
<gene>
    <name evidence="2" type="ORF">LX97_02656</name>
</gene>
<name>A0ABX5PWW2_9FLAO</name>
<evidence type="ECO:0000313" key="3">
    <source>
        <dbReference type="Proteomes" id="UP000248584"/>
    </source>
</evidence>
<organism evidence="2 3">
    <name type="scientific">Nonlabens dokdonensis</name>
    <dbReference type="NCBI Taxonomy" id="328515"/>
    <lineage>
        <taxon>Bacteria</taxon>
        <taxon>Pseudomonadati</taxon>
        <taxon>Bacteroidota</taxon>
        <taxon>Flavobacteriia</taxon>
        <taxon>Flavobacteriales</taxon>
        <taxon>Flavobacteriaceae</taxon>
        <taxon>Nonlabens</taxon>
    </lineage>
</organism>
<protein>
    <submittedName>
        <fullName evidence="2">Membrane protein DUF2306</fullName>
    </submittedName>
</protein>
<dbReference type="Proteomes" id="UP000248584">
    <property type="component" value="Unassembled WGS sequence"/>
</dbReference>
<feature type="transmembrane region" description="Helical" evidence="1">
    <location>
        <begin position="64"/>
        <end position="84"/>
    </location>
</feature>
<dbReference type="InterPro" id="IPR018750">
    <property type="entry name" value="DUF2306_membrane"/>
</dbReference>
<keyword evidence="1" id="KW-0812">Transmembrane</keyword>
<reference evidence="2 3" key="1">
    <citation type="submission" date="2018-06" db="EMBL/GenBank/DDBJ databases">
        <title>Genomic Encyclopedia of Archaeal and Bacterial Type Strains, Phase II (KMG-II): from individual species to whole genera.</title>
        <authorList>
            <person name="Goeker M."/>
        </authorList>
    </citation>
    <scope>NUCLEOTIDE SEQUENCE [LARGE SCALE GENOMIC DNA]</scope>
    <source>
        <strain evidence="2 3">DSM 17205</strain>
    </source>
</reference>
<sequence>MPQDIIGWFHTIAAIIALITGSLILSYAKGTETHKFIGRVYGVSMLVVCATSFMIYRVHNTFGVLHVFAIISTITLLLEMLPLYSRLYKKPVLTHLAWMYWSVIGLYCAFAAEVFTRLPTILEIKNSYGIFYALVGISAGIVGFVGSYFFKKRKRIWEQRFG</sequence>
<feature type="transmembrane region" description="Helical" evidence="1">
    <location>
        <begin position="96"/>
        <end position="118"/>
    </location>
</feature>
<feature type="transmembrane region" description="Helical" evidence="1">
    <location>
        <begin position="40"/>
        <end position="58"/>
    </location>
</feature>
<keyword evidence="1" id="KW-0472">Membrane</keyword>
<keyword evidence="1" id="KW-1133">Transmembrane helix</keyword>